<dbReference type="EMBL" id="JRTT01000003">
    <property type="protein sequence ID" value="KHD78701.1"/>
    <property type="molecule type" value="Genomic_DNA"/>
</dbReference>
<name>A0A0A6UTH9_ACTUT</name>
<evidence type="ECO:0000313" key="1">
    <source>
        <dbReference type="EMBL" id="KHD78701.1"/>
    </source>
</evidence>
<dbReference type="RefSeq" id="WP_043522402.1">
    <property type="nucleotide sequence ID" value="NZ_BAABKU010000009.1"/>
</dbReference>
<gene>
    <name evidence="1" type="ORF">MB27_03465</name>
</gene>
<dbReference type="Proteomes" id="UP000054537">
    <property type="component" value="Unassembled WGS sequence"/>
</dbReference>
<evidence type="ECO:0000313" key="2">
    <source>
        <dbReference type="Proteomes" id="UP000054537"/>
    </source>
</evidence>
<proteinExistence type="predicted"/>
<dbReference type="AlphaFoldDB" id="A0A0A6UTH9"/>
<reference evidence="1 2" key="1">
    <citation type="submission" date="2014-10" db="EMBL/GenBank/DDBJ databases">
        <title>Draft genome sequence of Actinoplanes utahensis NRRL 12052.</title>
        <authorList>
            <person name="Velasco-Bucheli B."/>
            <person name="del Cerro C."/>
            <person name="Hormigo D."/>
            <person name="Garcia J.L."/>
            <person name="Acebal C."/>
            <person name="Arroyo M."/>
            <person name="de la Mata I."/>
        </authorList>
    </citation>
    <scope>NUCLEOTIDE SEQUENCE [LARGE SCALE GENOMIC DNA]</scope>
    <source>
        <strain evidence="1 2">NRRL 12052</strain>
    </source>
</reference>
<sequence>MISTVRPTIIPSIDDLRVNDHHEDSWTSFSGIRGPNTFAKAGVNLTLADNWVTYQSYGGNRAISWYRHPSNGRYLKFNPYPMEYGAISGCGYA</sequence>
<protein>
    <submittedName>
        <fullName evidence="1">Uncharacterized protein</fullName>
    </submittedName>
</protein>
<accession>A0A0A6UTH9</accession>
<comment type="caution">
    <text evidence="1">The sequence shown here is derived from an EMBL/GenBank/DDBJ whole genome shotgun (WGS) entry which is preliminary data.</text>
</comment>
<keyword evidence="2" id="KW-1185">Reference proteome</keyword>
<organism evidence="1 2">
    <name type="scientific">Actinoplanes utahensis</name>
    <dbReference type="NCBI Taxonomy" id="1869"/>
    <lineage>
        <taxon>Bacteria</taxon>
        <taxon>Bacillati</taxon>
        <taxon>Actinomycetota</taxon>
        <taxon>Actinomycetes</taxon>
        <taxon>Micromonosporales</taxon>
        <taxon>Micromonosporaceae</taxon>
        <taxon>Actinoplanes</taxon>
    </lineage>
</organism>